<dbReference type="Proteomes" id="UP001386972">
    <property type="component" value="Unassembled WGS sequence"/>
</dbReference>
<proteinExistence type="predicted"/>
<name>A0ABU8ZUB5_9PSED</name>
<dbReference type="EMBL" id="JBBNAW010000001">
    <property type="protein sequence ID" value="MEK2607947.1"/>
    <property type="molecule type" value="Genomic_DNA"/>
</dbReference>
<accession>A0ABU8ZUB5</accession>
<evidence type="ECO:0008006" key="3">
    <source>
        <dbReference type="Google" id="ProtNLM"/>
    </source>
</evidence>
<sequence length="99" mass="11294">MSDYFTEEEMRRALFGGETQVSSAIVNPKATSTNPTKKRVASFASKIRVTLHVTNVYEGEVEIVTFDSPSLSRLVAEMDAKRKFQKNYRYVEVVKVDRI</sequence>
<keyword evidence="2" id="KW-1185">Reference proteome</keyword>
<evidence type="ECO:0000313" key="2">
    <source>
        <dbReference type="Proteomes" id="UP001386972"/>
    </source>
</evidence>
<comment type="caution">
    <text evidence="1">The sequence shown here is derived from an EMBL/GenBank/DDBJ whole genome shotgun (WGS) entry which is preliminary data.</text>
</comment>
<dbReference type="RefSeq" id="WP_340610261.1">
    <property type="nucleotide sequence ID" value="NZ_JBBNAW010000001.1"/>
</dbReference>
<reference evidence="1 2" key="1">
    <citation type="submission" date="2024-03" db="EMBL/GenBank/DDBJ databases">
        <title>Screening, Identification and Application of a Plant Lactobacillus Strain.</title>
        <authorList>
            <person name="Li Y.L."/>
        </authorList>
    </citation>
    <scope>NUCLEOTIDE SEQUENCE [LARGE SCALE GENOMIC DNA]</scope>
    <source>
        <strain evidence="1 2">JDB</strain>
    </source>
</reference>
<protein>
    <recommendedName>
        <fullName evidence="3">KTSC domain-containing protein</fullName>
    </recommendedName>
</protein>
<evidence type="ECO:0000313" key="1">
    <source>
        <dbReference type="EMBL" id="MEK2607947.1"/>
    </source>
</evidence>
<organism evidence="1 2">
    <name type="scientific">Pseudomonas shirazensis</name>
    <dbReference type="NCBI Taxonomy" id="2745494"/>
    <lineage>
        <taxon>Bacteria</taxon>
        <taxon>Pseudomonadati</taxon>
        <taxon>Pseudomonadota</taxon>
        <taxon>Gammaproteobacteria</taxon>
        <taxon>Pseudomonadales</taxon>
        <taxon>Pseudomonadaceae</taxon>
        <taxon>Pseudomonas</taxon>
    </lineage>
</organism>
<gene>
    <name evidence="1" type="ORF">WLF18_02340</name>
</gene>